<name>A0ABM7TCV4_9CLOT</name>
<evidence type="ECO:0000313" key="2">
    <source>
        <dbReference type="Proteomes" id="UP000824633"/>
    </source>
</evidence>
<evidence type="ECO:0000313" key="1">
    <source>
        <dbReference type="EMBL" id="BCZ46931.1"/>
    </source>
</evidence>
<accession>A0ABM7TCV4</accession>
<dbReference type="RefSeq" id="WP_224033326.1">
    <property type="nucleotide sequence ID" value="NZ_AP024849.1"/>
</dbReference>
<proteinExistence type="predicted"/>
<protein>
    <submittedName>
        <fullName evidence="1">Uncharacterized protein</fullName>
    </submittedName>
</protein>
<gene>
    <name evidence="1" type="ORF">psyc5s11_29980</name>
</gene>
<keyword evidence="2" id="KW-1185">Reference proteome</keyword>
<organism evidence="1 2">
    <name type="scientific">Clostridium gelidum</name>
    <dbReference type="NCBI Taxonomy" id="704125"/>
    <lineage>
        <taxon>Bacteria</taxon>
        <taxon>Bacillati</taxon>
        <taxon>Bacillota</taxon>
        <taxon>Clostridia</taxon>
        <taxon>Eubacteriales</taxon>
        <taxon>Clostridiaceae</taxon>
        <taxon>Clostridium</taxon>
    </lineage>
</organism>
<dbReference type="Proteomes" id="UP000824633">
    <property type="component" value="Chromosome"/>
</dbReference>
<sequence>MGNYFKDFMQPVKTIFDRLDQQKNKRVIINGNDGSRSGTDVVLPFYPDLPEYPCKLIRGADGKVTEIQYGEDPRGYIWRQILHRYPDGKVDYIKQENPDGSFDIVLTRNIDNKVEIINID</sequence>
<reference evidence="2" key="1">
    <citation type="submission" date="2021-07" db="EMBL/GenBank/DDBJ databases">
        <title>Complete genome sequencing of a Clostridium isolate.</title>
        <authorList>
            <person name="Ueki A."/>
            <person name="Tonouchi A."/>
        </authorList>
    </citation>
    <scope>NUCLEOTIDE SEQUENCE [LARGE SCALE GENOMIC DNA]</scope>
    <source>
        <strain evidence="2">C5S11</strain>
    </source>
</reference>
<dbReference type="EMBL" id="AP024849">
    <property type="protein sequence ID" value="BCZ46931.1"/>
    <property type="molecule type" value="Genomic_DNA"/>
</dbReference>